<evidence type="ECO:0000256" key="5">
    <source>
        <dbReference type="ARBA" id="ARBA00023163"/>
    </source>
</evidence>
<evidence type="ECO:0000256" key="2">
    <source>
        <dbReference type="ARBA" id="ARBA00022737"/>
    </source>
</evidence>
<feature type="domain" description="TF-B3" evidence="8">
    <location>
        <begin position="11"/>
        <end position="103"/>
    </location>
</feature>
<dbReference type="OrthoDB" id="1088097at2759"/>
<dbReference type="PANTHER" id="PTHR31674:SF96">
    <property type="entry name" value="B3 DOMAIN-CONTAINING PROTEIN REM-LIKE 3-RELATED"/>
    <property type="match status" value="1"/>
</dbReference>
<dbReference type="SMART" id="SM01019">
    <property type="entry name" value="B3"/>
    <property type="match status" value="6"/>
</dbReference>
<feature type="domain" description="TF-B3" evidence="8">
    <location>
        <begin position="507"/>
        <end position="604"/>
    </location>
</feature>
<dbReference type="Gene3D" id="2.40.330.10">
    <property type="entry name" value="DNA-binding pseudobarrel domain"/>
    <property type="match status" value="6"/>
</dbReference>
<evidence type="ECO:0000259" key="8">
    <source>
        <dbReference type="PROSITE" id="PS50863"/>
    </source>
</evidence>
<evidence type="ECO:0000256" key="3">
    <source>
        <dbReference type="ARBA" id="ARBA00023015"/>
    </source>
</evidence>
<sequence>MANSPLYSPMNPHFFQPLLPGFTNYLDIPEAFLLNHLEGSNDGKTAELRSDASEVTFKVKIDCQRLSDGWEDFALAHDLRIGDLVVFRHEGELVFHVTAFGPSCCEIQYGEDSHDEEELCDTEKETEAESSSDQSCFVTTVTASNLKRDTVYLPKAFAVSNGLIKKFQIDLVNEKRESWTIYLRHEAYSGRFYMRGGWRSFCVANEKKPRDLLNFKLVKNEEVPVLQLFPLNLQELEPINDTEKEFLGEETNTRSQNRFDTEKEFLGEETNSRSQNRFVTLTLTPKSFGTRRLNLPLEFTEGNGINKAGKIIMIDRYGAKWSTSLLMDKKNKGGSMSLGKNWKGFCELTRAIYWLHSSSPLTRVLPLKKRHRLACNRKFCSVRIFAGKEGSFSPLIDLRRSDLCRKPVPVDLFSKHHQQGRSVEKKILEAREMVFHSSGLGPNCCDIQDIPSNNDQTMIGYVSGEKRPHLKTEEGDDQDNTVLAREKKMREDNLEAEADSPSPDNSCFVASVTASNLEEDSLCLSKDFTSSNGLKRKCRKIVLTDEGERSWALDLRFNKTSETFYITRGWKNFCDENGKAAGSFFKFKLMINGETPSLSVCPEEESVNDGTQGEKNTRQRCRESTSPNQNRFVTLTLTNDSLKNSRLYLPLSFLKENGMDEPGMVTLLGKDGTRRLANLLRESSGRMSLGKGLKDFTRANGLKMGESFTLELIWENTTPVLSLLSTELRSQNRFVTLTLTQDSYKNSRLGLPLPFMRENRMNEPGTIALLGKDGTKWTANLLRESHGRMSLGKGWKCFAKANGLEIGDSFTLESIWEDATPMLSLSSTQSKSDRRQQGEDCSNASEKESVSKEPSNGYETKEEENNVRGEE</sequence>
<organism evidence="9 10">
    <name type="scientific">Microthlaspi erraticum</name>
    <dbReference type="NCBI Taxonomy" id="1685480"/>
    <lineage>
        <taxon>Eukaryota</taxon>
        <taxon>Viridiplantae</taxon>
        <taxon>Streptophyta</taxon>
        <taxon>Embryophyta</taxon>
        <taxon>Tracheophyta</taxon>
        <taxon>Spermatophyta</taxon>
        <taxon>Magnoliopsida</taxon>
        <taxon>eudicotyledons</taxon>
        <taxon>Gunneridae</taxon>
        <taxon>Pentapetalae</taxon>
        <taxon>rosids</taxon>
        <taxon>malvids</taxon>
        <taxon>Brassicales</taxon>
        <taxon>Brassicaceae</taxon>
        <taxon>Coluteocarpeae</taxon>
        <taxon>Microthlaspi</taxon>
    </lineage>
</organism>
<gene>
    <name evidence="9" type="ORF">MERR_LOCUS20248</name>
</gene>
<dbReference type="InterPro" id="IPR015300">
    <property type="entry name" value="DNA-bd_pseudobarrel_sf"/>
</dbReference>
<dbReference type="Pfam" id="PF02362">
    <property type="entry name" value="B3"/>
    <property type="match status" value="6"/>
</dbReference>
<evidence type="ECO:0000313" key="10">
    <source>
        <dbReference type="Proteomes" id="UP000467841"/>
    </source>
</evidence>
<evidence type="ECO:0000313" key="9">
    <source>
        <dbReference type="EMBL" id="CAA7033013.1"/>
    </source>
</evidence>
<feature type="domain" description="TF-B3" evidence="8">
    <location>
        <begin position="136"/>
        <end position="232"/>
    </location>
</feature>
<dbReference type="AlphaFoldDB" id="A0A6D2IZN7"/>
<dbReference type="InterPro" id="IPR003340">
    <property type="entry name" value="B3_DNA-bd"/>
</dbReference>
<comment type="subcellular location">
    <subcellularLocation>
        <location evidence="1">Nucleus</location>
    </subcellularLocation>
</comment>
<reference evidence="9" key="1">
    <citation type="submission" date="2020-01" db="EMBL/GenBank/DDBJ databases">
        <authorList>
            <person name="Mishra B."/>
        </authorList>
    </citation>
    <scope>NUCLEOTIDE SEQUENCE [LARGE SCALE GENOMIC DNA]</scope>
</reference>
<dbReference type="CDD" id="cd10017">
    <property type="entry name" value="B3_DNA"/>
    <property type="match status" value="6"/>
</dbReference>
<feature type="region of interest" description="Disordered" evidence="7">
    <location>
        <begin position="825"/>
        <end position="871"/>
    </location>
</feature>
<dbReference type="EMBL" id="CACVBM020001129">
    <property type="protein sequence ID" value="CAA7033013.1"/>
    <property type="molecule type" value="Genomic_DNA"/>
</dbReference>
<evidence type="ECO:0000256" key="6">
    <source>
        <dbReference type="ARBA" id="ARBA00023242"/>
    </source>
</evidence>
<keyword evidence="4" id="KW-0238">DNA-binding</keyword>
<dbReference type="SUPFAM" id="SSF101936">
    <property type="entry name" value="DNA-binding pseudobarrel domain"/>
    <property type="match status" value="6"/>
</dbReference>
<proteinExistence type="predicted"/>
<comment type="caution">
    <text evidence="9">The sequence shown here is derived from an EMBL/GenBank/DDBJ whole genome shotgun (WGS) entry which is preliminary data.</text>
</comment>
<evidence type="ECO:0000256" key="7">
    <source>
        <dbReference type="SAM" id="MobiDB-lite"/>
    </source>
</evidence>
<evidence type="ECO:0000256" key="4">
    <source>
        <dbReference type="ARBA" id="ARBA00023125"/>
    </source>
</evidence>
<evidence type="ECO:0000256" key="1">
    <source>
        <dbReference type="ARBA" id="ARBA00004123"/>
    </source>
</evidence>
<protein>
    <recommendedName>
        <fullName evidence="8">TF-B3 domain-containing protein</fullName>
    </recommendedName>
</protein>
<keyword evidence="2" id="KW-0677">Repeat</keyword>
<keyword evidence="10" id="KW-1185">Reference proteome</keyword>
<dbReference type="PANTHER" id="PTHR31674">
    <property type="entry name" value="B3 DOMAIN-CONTAINING PROTEIN REM-LIKE 3-RELATED"/>
    <property type="match status" value="1"/>
</dbReference>
<dbReference type="Proteomes" id="UP000467841">
    <property type="component" value="Unassembled WGS sequence"/>
</dbReference>
<dbReference type="GO" id="GO:0003677">
    <property type="term" value="F:DNA binding"/>
    <property type="evidence" value="ECO:0007669"/>
    <property type="project" value="UniProtKB-KW"/>
</dbReference>
<feature type="domain" description="TF-B3" evidence="8">
    <location>
        <begin position="632"/>
        <end position="727"/>
    </location>
</feature>
<name>A0A6D2IZN7_9BRAS</name>
<feature type="compositionally biased region" description="Basic and acidic residues" evidence="7">
    <location>
        <begin position="859"/>
        <end position="871"/>
    </location>
</feature>
<dbReference type="FunFam" id="2.40.330.10:FF:000009">
    <property type="entry name" value="Transcriptional factor B3 family protein"/>
    <property type="match status" value="1"/>
</dbReference>
<feature type="domain" description="TF-B3" evidence="8">
    <location>
        <begin position="734"/>
        <end position="829"/>
    </location>
</feature>
<keyword evidence="3" id="KW-0805">Transcription regulation</keyword>
<keyword evidence="5" id="KW-0804">Transcription</keyword>
<feature type="region of interest" description="Disordered" evidence="7">
    <location>
        <begin position="601"/>
        <end position="626"/>
    </location>
</feature>
<dbReference type="PROSITE" id="PS50863">
    <property type="entry name" value="B3"/>
    <property type="match status" value="5"/>
</dbReference>
<dbReference type="GO" id="GO:0005634">
    <property type="term" value="C:nucleus"/>
    <property type="evidence" value="ECO:0007669"/>
    <property type="project" value="UniProtKB-SubCell"/>
</dbReference>
<dbReference type="InterPro" id="IPR039218">
    <property type="entry name" value="REM_fam"/>
</dbReference>
<keyword evidence="6" id="KW-0539">Nucleus</keyword>
<accession>A0A6D2IZN7</accession>